<reference evidence="5 6" key="1">
    <citation type="journal article" date="2019" name="Sci. Rep.">
        <title>Orb-weaving spider Araneus ventricosus genome elucidates the spidroin gene catalogue.</title>
        <authorList>
            <person name="Kono N."/>
            <person name="Nakamura H."/>
            <person name="Ohtoshi R."/>
            <person name="Moran D.A.P."/>
            <person name="Shinohara A."/>
            <person name="Yoshida Y."/>
            <person name="Fujiwara M."/>
            <person name="Mori M."/>
            <person name="Tomita M."/>
            <person name="Arakawa K."/>
        </authorList>
    </citation>
    <scope>NUCLEOTIDE SEQUENCE [LARGE SCALE GENOMIC DNA]</scope>
</reference>
<evidence type="ECO:0000256" key="1">
    <source>
        <dbReference type="ARBA" id="ARBA00022679"/>
    </source>
</evidence>
<protein>
    <recommendedName>
        <fullName evidence="7">Peptidase A2 domain-containing protein</fullName>
    </recommendedName>
</protein>
<evidence type="ECO:0000256" key="3">
    <source>
        <dbReference type="ARBA" id="ARBA00022722"/>
    </source>
</evidence>
<evidence type="ECO:0000313" key="5">
    <source>
        <dbReference type="EMBL" id="GBN75162.1"/>
    </source>
</evidence>
<dbReference type="GO" id="GO:0016779">
    <property type="term" value="F:nucleotidyltransferase activity"/>
    <property type="evidence" value="ECO:0007669"/>
    <property type="project" value="UniProtKB-KW"/>
</dbReference>
<dbReference type="GO" id="GO:0004519">
    <property type="term" value="F:endonuclease activity"/>
    <property type="evidence" value="ECO:0007669"/>
    <property type="project" value="UniProtKB-KW"/>
</dbReference>
<dbReference type="PANTHER" id="PTHR37984:SF5">
    <property type="entry name" value="PROTEIN NYNRIN-LIKE"/>
    <property type="match status" value="1"/>
</dbReference>
<comment type="caution">
    <text evidence="5">The sequence shown here is derived from an EMBL/GenBank/DDBJ whole genome shotgun (WGS) entry which is preliminary data.</text>
</comment>
<keyword evidence="2" id="KW-0548">Nucleotidyltransferase</keyword>
<dbReference type="Gene3D" id="2.40.70.10">
    <property type="entry name" value="Acid Proteases"/>
    <property type="match status" value="1"/>
</dbReference>
<keyword evidence="1" id="KW-0808">Transferase</keyword>
<dbReference type="Pfam" id="PF13975">
    <property type="entry name" value="gag-asp_proteas"/>
    <property type="match status" value="1"/>
</dbReference>
<sequence>MLFSFRTLTKPIKIQNFEIDSLIDTGSQKTLLRHSIYKQLKNPPKLDETTIRLSDFGNTSITPFGIFLTDINIDDSDFNSSICVVNDNCITYDCIIGTDVIQQGTLVIANGEIKLHKHFDSFLINVANVIDNFDADLSHISDVQIRTETASLIANYRPQKSKSVDIEMEIVFHDTIPVYPQPRRLAPNEKAIVEQQISQWLTDGIICPSTSNYAFPVVLVKNEDNSHRLCVDHR</sequence>
<dbReference type="CDD" id="cd00303">
    <property type="entry name" value="retropepsin_like"/>
    <property type="match status" value="1"/>
</dbReference>
<organism evidence="5 6">
    <name type="scientific">Araneus ventricosus</name>
    <name type="common">Orbweaver spider</name>
    <name type="synonym">Epeira ventricosa</name>
    <dbReference type="NCBI Taxonomy" id="182803"/>
    <lineage>
        <taxon>Eukaryota</taxon>
        <taxon>Metazoa</taxon>
        <taxon>Ecdysozoa</taxon>
        <taxon>Arthropoda</taxon>
        <taxon>Chelicerata</taxon>
        <taxon>Arachnida</taxon>
        <taxon>Araneae</taxon>
        <taxon>Araneomorphae</taxon>
        <taxon>Entelegynae</taxon>
        <taxon>Araneoidea</taxon>
        <taxon>Araneidae</taxon>
        <taxon>Araneus</taxon>
    </lineage>
</organism>
<evidence type="ECO:0000256" key="4">
    <source>
        <dbReference type="ARBA" id="ARBA00022759"/>
    </source>
</evidence>
<dbReference type="InterPro" id="IPR021109">
    <property type="entry name" value="Peptidase_aspartic_dom_sf"/>
</dbReference>
<dbReference type="GO" id="GO:0071897">
    <property type="term" value="P:DNA biosynthetic process"/>
    <property type="evidence" value="ECO:0007669"/>
    <property type="project" value="UniProtKB-ARBA"/>
</dbReference>
<keyword evidence="4" id="KW-0255">Endonuclease</keyword>
<name>A0A4Y2RH94_ARAVE</name>
<dbReference type="OrthoDB" id="3863715at2759"/>
<keyword evidence="4" id="KW-0378">Hydrolase</keyword>
<dbReference type="SUPFAM" id="SSF56672">
    <property type="entry name" value="DNA/RNA polymerases"/>
    <property type="match status" value="1"/>
</dbReference>
<dbReference type="Gene3D" id="3.10.10.10">
    <property type="entry name" value="HIV Type 1 Reverse Transcriptase, subunit A, domain 1"/>
    <property type="match status" value="1"/>
</dbReference>
<evidence type="ECO:0000313" key="6">
    <source>
        <dbReference type="Proteomes" id="UP000499080"/>
    </source>
</evidence>
<dbReference type="InterPro" id="IPR050951">
    <property type="entry name" value="Retrovirus_Pol_polyprotein"/>
</dbReference>
<dbReference type="InterPro" id="IPR043502">
    <property type="entry name" value="DNA/RNA_pol_sf"/>
</dbReference>
<dbReference type="Proteomes" id="UP000499080">
    <property type="component" value="Unassembled WGS sequence"/>
</dbReference>
<gene>
    <name evidence="5" type="ORF">AVEN_272723_1</name>
</gene>
<evidence type="ECO:0008006" key="7">
    <source>
        <dbReference type="Google" id="ProtNLM"/>
    </source>
</evidence>
<dbReference type="AlphaFoldDB" id="A0A4Y2RH94"/>
<keyword evidence="6" id="KW-1185">Reference proteome</keyword>
<accession>A0A4Y2RH94</accession>
<proteinExistence type="predicted"/>
<dbReference type="SUPFAM" id="SSF50630">
    <property type="entry name" value="Acid proteases"/>
    <property type="match status" value="1"/>
</dbReference>
<evidence type="ECO:0000256" key="2">
    <source>
        <dbReference type="ARBA" id="ARBA00022695"/>
    </source>
</evidence>
<dbReference type="PANTHER" id="PTHR37984">
    <property type="entry name" value="PROTEIN CBG26694"/>
    <property type="match status" value="1"/>
</dbReference>
<dbReference type="EMBL" id="BGPR01017119">
    <property type="protein sequence ID" value="GBN75162.1"/>
    <property type="molecule type" value="Genomic_DNA"/>
</dbReference>
<keyword evidence="3" id="KW-0540">Nuclease</keyword>